<dbReference type="InterPro" id="IPR052929">
    <property type="entry name" value="RNase_H-like_EbsB-rel"/>
</dbReference>
<evidence type="ECO:0000256" key="1">
    <source>
        <dbReference type="SAM" id="MobiDB-lite"/>
    </source>
</evidence>
<accession>A0AAV5DTI5</accession>
<comment type="caution">
    <text evidence="4">The sequence shown here is derived from an EMBL/GenBank/DDBJ whole genome shotgun (WGS) entry which is preliminary data.</text>
</comment>
<name>A0AAV5DTI5_ELECO</name>
<dbReference type="SUPFAM" id="SSF53098">
    <property type="entry name" value="Ribonuclease H-like"/>
    <property type="match status" value="1"/>
</dbReference>
<dbReference type="InterPro" id="IPR044730">
    <property type="entry name" value="RNase_H-like_dom_plant"/>
</dbReference>
<dbReference type="Proteomes" id="UP001054889">
    <property type="component" value="Unassembled WGS sequence"/>
</dbReference>
<gene>
    <name evidence="4" type="primary">gb00488</name>
    <name evidence="4" type="ORF">PR202_gb00488</name>
</gene>
<proteinExistence type="predicted"/>
<evidence type="ECO:0000256" key="2">
    <source>
        <dbReference type="SAM" id="SignalP"/>
    </source>
</evidence>
<dbReference type="AlphaFoldDB" id="A0AAV5DTI5"/>
<evidence type="ECO:0000313" key="4">
    <source>
        <dbReference type="EMBL" id="GJN13747.1"/>
    </source>
</evidence>
<keyword evidence="2" id="KW-0732">Signal</keyword>
<sequence length="167" mass="18834">MQARILLLFWRTWFVRNEITHGSKAPPIQVSVNFLTKYWGELCSIRHDSKQSDKYGKQPVRNSLEKQKEASPKSIKKWQAPPTGWIKINVDGAFDTTTGDAGLGVVIRDDQGRTLLCSWRVLFQANSAKETEAMAVTEGLQLAVEWCKEKAVLEVDCLSVVSLLKKV</sequence>
<reference evidence="4" key="2">
    <citation type="submission" date="2021-12" db="EMBL/GenBank/DDBJ databases">
        <title>Resequencing data analysis of finger millet.</title>
        <authorList>
            <person name="Hatakeyama M."/>
            <person name="Aluri S."/>
            <person name="Balachadran M.T."/>
            <person name="Sivarajan S.R."/>
            <person name="Poveda L."/>
            <person name="Shimizu-Inatsugi R."/>
            <person name="Schlapbach R."/>
            <person name="Sreeman S.M."/>
            <person name="Shimizu K.K."/>
        </authorList>
    </citation>
    <scope>NUCLEOTIDE SEQUENCE</scope>
</reference>
<feature type="region of interest" description="Disordered" evidence="1">
    <location>
        <begin position="50"/>
        <end position="74"/>
    </location>
</feature>
<dbReference type="InterPro" id="IPR036397">
    <property type="entry name" value="RNaseH_sf"/>
</dbReference>
<feature type="signal peptide" evidence="2">
    <location>
        <begin position="1"/>
        <end position="17"/>
    </location>
</feature>
<protein>
    <recommendedName>
        <fullName evidence="3">RNase H type-1 domain-containing protein</fullName>
    </recommendedName>
</protein>
<organism evidence="4 5">
    <name type="scientific">Eleusine coracana subsp. coracana</name>
    <dbReference type="NCBI Taxonomy" id="191504"/>
    <lineage>
        <taxon>Eukaryota</taxon>
        <taxon>Viridiplantae</taxon>
        <taxon>Streptophyta</taxon>
        <taxon>Embryophyta</taxon>
        <taxon>Tracheophyta</taxon>
        <taxon>Spermatophyta</taxon>
        <taxon>Magnoliopsida</taxon>
        <taxon>Liliopsida</taxon>
        <taxon>Poales</taxon>
        <taxon>Poaceae</taxon>
        <taxon>PACMAD clade</taxon>
        <taxon>Chloridoideae</taxon>
        <taxon>Cynodonteae</taxon>
        <taxon>Eleusininae</taxon>
        <taxon>Eleusine</taxon>
    </lineage>
</organism>
<dbReference type="PROSITE" id="PS50879">
    <property type="entry name" value="RNASE_H_1"/>
    <property type="match status" value="1"/>
</dbReference>
<keyword evidence="5" id="KW-1185">Reference proteome</keyword>
<evidence type="ECO:0000259" key="3">
    <source>
        <dbReference type="PROSITE" id="PS50879"/>
    </source>
</evidence>
<dbReference type="PANTHER" id="PTHR47074">
    <property type="entry name" value="BNAC02G40300D PROTEIN"/>
    <property type="match status" value="1"/>
</dbReference>
<dbReference type="InterPro" id="IPR002156">
    <property type="entry name" value="RNaseH_domain"/>
</dbReference>
<feature type="domain" description="RNase H type-1" evidence="3">
    <location>
        <begin position="82"/>
        <end position="167"/>
    </location>
</feature>
<feature type="chain" id="PRO_5043977616" description="RNase H type-1 domain-containing protein" evidence="2">
    <location>
        <begin position="18"/>
        <end position="167"/>
    </location>
</feature>
<dbReference type="PANTHER" id="PTHR47074:SF73">
    <property type="entry name" value="OS04G0448401 PROTEIN"/>
    <property type="match status" value="1"/>
</dbReference>
<evidence type="ECO:0000313" key="5">
    <source>
        <dbReference type="Proteomes" id="UP001054889"/>
    </source>
</evidence>
<dbReference type="EMBL" id="BQKI01000071">
    <property type="protein sequence ID" value="GJN13747.1"/>
    <property type="molecule type" value="Genomic_DNA"/>
</dbReference>
<dbReference type="InterPro" id="IPR012337">
    <property type="entry name" value="RNaseH-like_sf"/>
</dbReference>
<dbReference type="CDD" id="cd06222">
    <property type="entry name" value="RNase_H_like"/>
    <property type="match status" value="1"/>
</dbReference>
<dbReference type="Gene3D" id="3.30.420.10">
    <property type="entry name" value="Ribonuclease H-like superfamily/Ribonuclease H"/>
    <property type="match status" value="1"/>
</dbReference>
<dbReference type="Pfam" id="PF13456">
    <property type="entry name" value="RVT_3"/>
    <property type="match status" value="1"/>
</dbReference>
<dbReference type="GO" id="GO:0003676">
    <property type="term" value="F:nucleic acid binding"/>
    <property type="evidence" value="ECO:0007669"/>
    <property type="project" value="InterPro"/>
</dbReference>
<dbReference type="GO" id="GO:0004523">
    <property type="term" value="F:RNA-DNA hybrid ribonuclease activity"/>
    <property type="evidence" value="ECO:0007669"/>
    <property type="project" value="InterPro"/>
</dbReference>
<reference evidence="4" key="1">
    <citation type="journal article" date="2018" name="DNA Res.">
        <title>Multiple hybrid de novo genome assembly of finger millet, an orphan allotetraploid crop.</title>
        <authorList>
            <person name="Hatakeyama M."/>
            <person name="Aluri S."/>
            <person name="Balachadran M.T."/>
            <person name="Sivarajan S.R."/>
            <person name="Patrignani A."/>
            <person name="Gruter S."/>
            <person name="Poveda L."/>
            <person name="Shimizu-Inatsugi R."/>
            <person name="Baeten J."/>
            <person name="Francoijs K.J."/>
            <person name="Nataraja K.N."/>
            <person name="Reddy Y.A.N."/>
            <person name="Phadnis S."/>
            <person name="Ravikumar R.L."/>
            <person name="Schlapbach R."/>
            <person name="Sreeman S.M."/>
            <person name="Shimizu K.K."/>
        </authorList>
    </citation>
    <scope>NUCLEOTIDE SEQUENCE</scope>
</reference>